<evidence type="ECO:0000256" key="1">
    <source>
        <dbReference type="ARBA" id="ARBA00022679"/>
    </source>
</evidence>
<dbReference type="InterPro" id="IPR036554">
    <property type="entry name" value="GHMP_kinase_C_sf"/>
</dbReference>
<dbReference type="EMBL" id="MGJP01000048">
    <property type="protein sequence ID" value="OGN08972.1"/>
    <property type="molecule type" value="Genomic_DNA"/>
</dbReference>
<evidence type="ECO:0000313" key="9">
    <source>
        <dbReference type="Proteomes" id="UP000177167"/>
    </source>
</evidence>
<sequence length="343" mass="38293">MVITRTPYRISFFGGGTDYPAWYNKNRGAVLSFALNKYNYISCRVLPPFFPYTHRIVYSKTEMTRDIKKIDHPSVRETMRFLGLDKNNQGFEIHHTGDLPAWSGIGSSASFTVGLLNGLSAITGEMKPKLKLASEAIHIDQNMVGENVGSQDHVAAAFGGFNKIEFGGSQKISVTPVQLSSARLNYFRSHLLLFFTNIVREASEIAKGWIDNTQKNDKELNTMLAMVDEGLNILTDKKSSLDEFGKLLHEAWKIKRGLAPKITTSKIDEIYNEGRRAGALGGKLLGAGGGGFMLLFAKPEDHKKIRERLKKFLCIPVDFDFLGSQVIYYSKTDDDSKYGLTKS</sequence>
<evidence type="ECO:0000256" key="2">
    <source>
        <dbReference type="ARBA" id="ARBA00022741"/>
    </source>
</evidence>
<dbReference type="PANTHER" id="PTHR32463:SF0">
    <property type="entry name" value="L-FUCOSE KINASE"/>
    <property type="match status" value="1"/>
</dbReference>
<dbReference type="Gene3D" id="3.30.230.120">
    <property type="match status" value="1"/>
</dbReference>
<reference evidence="8 9" key="1">
    <citation type="journal article" date="2016" name="Nat. Commun.">
        <title>Thousands of microbial genomes shed light on interconnected biogeochemical processes in an aquifer system.</title>
        <authorList>
            <person name="Anantharaman K."/>
            <person name="Brown C.T."/>
            <person name="Hug L.A."/>
            <person name="Sharon I."/>
            <person name="Castelle C.J."/>
            <person name="Probst A.J."/>
            <person name="Thomas B.C."/>
            <person name="Singh A."/>
            <person name="Wilkins M.J."/>
            <person name="Karaoz U."/>
            <person name="Brodie E.L."/>
            <person name="Williams K.H."/>
            <person name="Hubbard S.S."/>
            <person name="Banfield J.F."/>
        </authorList>
    </citation>
    <scope>NUCLEOTIDE SEQUENCE [LARGE SCALE GENOMIC DNA]</scope>
</reference>
<dbReference type="InterPro" id="IPR006204">
    <property type="entry name" value="GHMP_kinase_N_dom"/>
</dbReference>
<dbReference type="PANTHER" id="PTHR32463">
    <property type="entry name" value="L-FUCOSE KINASE"/>
    <property type="match status" value="1"/>
</dbReference>
<dbReference type="Pfam" id="PF00288">
    <property type="entry name" value="GHMP_kinases_N"/>
    <property type="match status" value="1"/>
</dbReference>
<dbReference type="GO" id="GO:0050201">
    <property type="term" value="F:fucokinase activity"/>
    <property type="evidence" value="ECO:0007669"/>
    <property type="project" value="TreeGrafter"/>
</dbReference>
<dbReference type="PIRSF" id="PIRSF036406">
    <property type="entry name" value="Hept_kin"/>
    <property type="match status" value="1"/>
</dbReference>
<evidence type="ECO:0000313" key="8">
    <source>
        <dbReference type="EMBL" id="OGN08972.1"/>
    </source>
</evidence>
<protein>
    <submittedName>
        <fullName evidence="8">Kinase</fullName>
    </submittedName>
</protein>
<keyword evidence="4" id="KW-0067">ATP-binding</keyword>
<dbReference type="SUPFAM" id="SSF55060">
    <property type="entry name" value="GHMP Kinase, C-terminal domain"/>
    <property type="match status" value="1"/>
</dbReference>
<dbReference type="InterPro" id="IPR020568">
    <property type="entry name" value="Ribosomal_Su5_D2-typ_SF"/>
</dbReference>
<dbReference type="Pfam" id="PF08544">
    <property type="entry name" value="GHMP_kinases_C"/>
    <property type="match status" value="1"/>
</dbReference>
<gene>
    <name evidence="8" type="ORF">A3J46_05000</name>
</gene>
<feature type="domain" description="GHMP kinase C-terminal" evidence="7">
    <location>
        <begin position="238"/>
        <end position="312"/>
    </location>
</feature>
<dbReference type="InterPro" id="IPR052203">
    <property type="entry name" value="GHMP_Kinase-Related"/>
</dbReference>
<evidence type="ECO:0000259" key="7">
    <source>
        <dbReference type="Pfam" id="PF08544"/>
    </source>
</evidence>
<keyword evidence="3 8" id="KW-0418">Kinase</keyword>
<dbReference type="InterPro" id="IPR013750">
    <property type="entry name" value="GHMP_kinase_C_dom"/>
</dbReference>
<keyword evidence="1" id="KW-0808">Transferase</keyword>
<evidence type="ECO:0000256" key="4">
    <source>
        <dbReference type="ARBA" id="ARBA00022840"/>
    </source>
</evidence>
<comment type="caution">
    <text evidence="8">The sequence shown here is derived from an EMBL/GenBank/DDBJ whole genome shotgun (WGS) entry which is preliminary data.</text>
</comment>
<dbReference type="InterPro" id="IPR014606">
    <property type="entry name" value="Heptose_7-P_kinase"/>
</dbReference>
<dbReference type="Proteomes" id="UP000177167">
    <property type="component" value="Unassembled WGS sequence"/>
</dbReference>
<dbReference type="AlphaFoldDB" id="A0A1F8F744"/>
<dbReference type="GO" id="GO:0042352">
    <property type="term" value="P:GDP-L-fucose salvage"/>
    <property type="evidence" value="ECO:0007669"/>
    <property type="project" value="TreeGrafter"/>
</dbReference>
<feature type="domain" description="GHMP kinase N-terminal" evidence="6">
    <location>
        <begin position="83"/>
        <end position="160"/>
    </location>
</feature>
<evidence type="ECO:0000259" key="6">
    <source>
        <dbReference type="Pfam" id="PF00288"/>
    </source>
</evidence>
<accession>A0A1F8F744</accession>
<organism evidence="8 9">
    <name type="scientific">Candidatus Yanofskybacteria bacterium RIFCSPHIGHO2_02_FULL_41_11</name>
    <dbReference type="NCBI Taxonomy" id="1802675"/>
    <lineage>
        <taxon>Bacteria</taxon>
        <taxon>Candidatus Yanofskyibacteriota</taxon>
    </lineage>
</organism>
<dbReference type="InterPro" id="IPR001174">
    <property type="entry name" value="HddA/FKP"/>
</dbReference>
<dbReference type="PRINTS" id="PR00960">
    <property type="entry name" value="LMBPPROTEIN"/>
</dbReference>
<name>A0A1F8F744_9BACT</name>
<dbReference type="GO" id="GO:0005524">
    <property type="term" value="F:ATP binding"/>
    <property type="evidence" value="ECO:0007669"/>
    <property type="project" value="UniProtKB-KW"/>
</dbReference>
<proteinExistence type="inferred from homology"/>
<keyword evidence="2" id="KW-0547">Nucleotide-binding</keyword>
<dbReference type="SUPFAM" id="SSF54211">
    <property type="entry name" value="Ribosomal protein S5 domain 2-like"/>
    <property type="match status" value="1"/>
</dbReference>
<evidence type="ECO:0000256" key="5">
    <source>
        <dbReference type="ARBA" id="ARBA00038121"/>
    </source>
</evidence>
<comment type="similarity">
    <text evidence="5">Belongs to the GHMP kinase family.</text>
</comment>
<evidence type="ECO:0000256" key="3">
    <source>
        <dbReference type="ARBA" id="ARBA00022777"/>
    </source>
</evidence>